<dbReference type="EMBL" id="GBXM01075910">
    <property type="protein sequence ID" value="JAH32667.1"/>
    <property type="molecule type" value="Transcribed_RNA"/>
</dbReference>
<protein>
    <submittedName>
        <fullName evidence="1">Uncharacterized protein</fullName>
    </submittedName>
</protein>
<name>A0A0E9RV27_ANGAN</name>
<evidence type="ECO:0000313" key="1">
    <source>
        <dbReference type="EMBL" id="JAH32667.1"/>
    </source>
</evidence>
<accession>A0A0E9RV27</accession>
<proteinExistence type="predicted"/>
<organism evidence="1">
    <name type="scientific">Anguilla anguilla</name>
    <name type="common">European freshwater eel</name>
    <name type="synonym">Muraena anguilla</name>
    <dbReference type="NCBI Taxonomy" id="7936"/>
    <lineage>
        <taxon>Eukaryota</taxon>
        <taxon>Metazoa</taxon>
        <taxon>Chordata</taxon>
        <taxon>Craniata</taxon>
        <taxon>Vertebrata</taxon>
        <taxon>Euteleostomi</taxon>
        <taxon>Actinopterygii</taxon>
        <taxon>Neopterygii</taxon>
        <taxon>Teleostei</taxon>
        <taxon>Anguilliformes</taxon>
        <taxon>Anguillidae</taxon>
        <taxon>Anguilla</taxon>
    </lineage>
</organism>
<dbReference type="AlphaFoldDB" id="A0A0E9RV27"/>
<sequence>MKNLEVILGNELTFSENPFGNEWGIQLSYHLLTPAPDPCPGAEADRKQTSS</sequence>
<reference evidence="1" key="1">
    <citation type="submission" date="2014-11" db="EMBL/GenBank/DDBJ databases">
        <authorList>
            <person name="Amaro Gonzalez C."/>
        </authorList>
    </citation>
    <scope>NUCLEOTIDE SEQUENCE</scope>
</reference>
<reference evidence="1" key="2">
    <citation type="journal article" date="2015" name="Fish Shellfish Immunol.">
        <title>Early steps in the European eel (Anguilla anguilla)-Vibrio vulnificus interaction in the gills: Role of the RtxA13 toxin.</title>
        <authorList>
            <person name="Callol A."/>
            <person name="Pajuelo D."/>
            <person name="Ebbesson L."/>
            <person name="Teles M."/>
            <person name="MacKenzie S."/>
            <person name="Amaro C."/>
        </authorList>
    </citation>
    <scope>NUCLEOTIDE SEQUENCE</scope>
</reference>